<sequence>MLTTTFIRARHAIPATLKFIRLSSSCIVRNPSDSAPRIVPTPLVFVSATNWGLSTHRKGLSIFAELYATKGYTCLDVDLSVLPDPSSTSTRLMEVFESELHSIVRTSFIPFPPVFIARGAACLIAQTYISSHPASGLLLISPPPCNASVPEKLLPTSLPEFNFEPKFPICVMSTPEEMRILQDRNRLCKDQGVDKIVVGNVEGQEAFIKIEQWLDEIGI</sequence>
<dbReference type="AlphaFoldDB" id="A0A4S8LR90"/>
<dbReference type="OrthoDB" id="3365310at2759"/>
<reference evidence="1 2" key="1">
    <citation type="journal article" date="2019" name="Nat. Ecol. Evol.">
        <title>Megaphylogeny resolves global patterns of mushroom evolution.</title>
        <authorList>
            <person name="Varga T."/>
            <person name="Krizsan K."/>
            <person name="Foldi C."/>
            <person name="Dima B."/>
            <person name="Sanchez-Garcia M."/>
            <person name="Sanchez-Ramirez S."/>
            <person name="Szollosi G.J."/>
            <person name="Szarkandi J.G."/>
            <person name="Papp V."/>
            <person name="Albert L."/>
            <person name="Andreopoulos W."/>
            <person name="Angelini C."/>
            <person name="Antonin V."/>
            <person name="Barry K.W."/>
            <person name="Bougher N.L."/>
            <person name="Buchanan P."/>
            <person name="Buyck B."/>
            <person name="Bense V."/>
            <person name="Catcheside P."/>
            <person name="Chovatia M."/>
            <person name="Cooper J."/>
            <person name="Damon W."/>
            <person name="Desjardin D."/>
            <person name="Finy P."/>
            <person name="Geml J."/>
            <person name="Haridas S."/>
            <person name="Hughes K."/>
            <person name="Justo A."/>
            <person name="Karasinski D."/>
            <person name="Kautmanova I."/>
            <person name="Kiss B."/>
            <person name="Kocsube S."/>
            <person name="Kotiranta H."/>
            <person name="LaButti K.M."/>
            <person name="Lechner B.E."/>
            <person name="Liimatainen K."/>
            <person name="Lipzen A."/>
            <person name="Lukacs Z."/>
            <person name="Mihaltcheva S."/>
            <person name="Morgado L.N."/>
            <person name="Niskanen T."/>
            <person name="Noordeloos M.E."/>
            <person name="Ohm R.A."/>
            <person name="Ortiz-Santana B."/>
            <person name="Ovrebo C."/>
            <person name="Racz N."/>
            <person name="Riley R."/>
            <person name="Savchenko A."/>
            <person name="Shiryaev A."/>
            <person name="Soop K."/>
            <person name="Spirin V."/>
            <person name="Szebenyi C."/>
            <person name="Tomsovsky M."/>
            <person name="Tulloss R.E."/>
            <person name="Uehling J."/>
            <person name="Grigoriev I.V."/>
            <person name="Vagvolgyi C."/>
            <person name="Papp T."/>
            <person name="Martin F.M."/>
            <person name="Miettinen O."/>
            <person name="Hibbett D.S."/>
            <person name="Nagy L.G."/>
        </authorList>
    </citation>
    <scope>NUCLEOTIDE SEQUENCE [LARGE SCALE GENOMIC DNA]</scope>
    <source>
        <strain evidence="1 2">CBS 962.96</strain>
    </source>
</reference>
<keyword evidence="2" id="KW-1185">Reference proteome</keyword>
<dbReference type="EMBL" id="ML179298">
    <property type="protein sequence ID" value="THU91771.1"/>
    <property type="molecule type" value="Genomic_DNA"/>
</dbReference>
<protein>
    <recommendedName>
        <fullName evidence="3">Alpha/beta-hydrolase</fullName>
    </recommendedName>
</protein>
<name>A0A4S8LR90_DENBC</name>
<evidence type="ECO:0000313" key="1">
    <source>
        <dbReference type="EMBL" id="THU91771.1"/>
    </source>
</evidence>
<proteinExistence type="predicted"/>
<dbReference type="Proteomes" id="UP000297245">
    <property type="component" value="Unassembled WGS sequence"/>
</dbReference>
<evidence type="ECO:0008006" key="3">
    <source>
        <dbReference type="Google" id="ProtNLM"/>
    </source>
</evidence>
<organism evidence="1 2">
    <name type="scientific">Dendrothele bispora (strain CBS 962.96)</name>
    <dbReference type="NCBI Taxonomy" id="1314807"/>
    <lineage>
        <taxon>Eukaryota</taxon>
        <taxon>Fungi</taxon>
        <taxon>Dikarya</taxon>
        <taxon>Basidiomycota</taxon>
        <taxon>Agaricomycotina</taxon>
        <taxon>Agaricomycetes</taxon>
        <taxon>Agaricomycetidae</taxon>
        <taxon>Agaricales</taxon>
        <taxon>Agaricales incertae sedis</taxon>
        <taxon>Dendrothele</taxon>
    </lineage>
</organism>
<accession>A0A4S8LR90</accession>
<evidence type="ECO:0000313" key="2">
    <source>
        <dbReference type="Proteomes" id="UP000297245"/>
    </source>
</evidence>
<gene>
    <name evidence="1" type="ORF">K435DRAFT_758877</name>
</gene>